<accession>A0A6L2J740</accession>
<organism evidence="1">
    <name type="scientific">Tanacetum cinerariifolium</name>
    <name type="common">Dalmatian daisy</name>
    <name type="synonym">Chrysanthemum cinerariifolium</name>
    <dbReference type="NCBI Taxonomy" id="118510"/>
    <lineage>
        <taxon>Eukaryota</taxon>
        <taxon>Viridiplantae</taxon>
        <taxon>Streptophyta</taxon>
        <taxon>Embryophyta</taxon>
        <taxon>Tracheophyta</taxon>
        <taxon>Spermatophyta</taxon>
        <taxon>Magnoliopsida</taxon>
        <taxon>eudicotyledons</taxon>
        <taxon>Gunneridae</taxon>
        <taxon>Pentapetalae</taxon>
        <taxon>asterids</taxon>
        <taxon>campanulids</taxon>
        <taxon>Asterales</taxon>
        <taxon>Asteraceae</taxon>
        <taxon>Asteroideae</taxon>
        <taxon>Anthemideae</taxon>
        <taxon>Anthemidinae</taxon>
        <taxon>Tanacetum</taxon>
    </lineage>
</organism>
<sequence>MEVVIDRKIGTLKRNCIRVYGVRDGRGRREAKLGRNQVNHNITWNKILPTKVNIFTWRAVRGMLPAREAFKVWDKCSRGGDASG</sequence>
<reference evidence="1" key="1">
    <citation type="journal article" date="2019" name="Sci. Rep.">
        <title>Draft genome of Tanacetum cinerariifolium, the natural source of mosquito coil.</title>
        <authorList>
            <person name="Yamashiro T."/>
            <person name="Shiraishi A."/>
            <person name="Satake H."/>
            <person name="Nakayama K."/>
        </authorList>
    </citation>
    <scope>NUCLEOTIDE SEQUENCE</scope>
</reference>
<protein>
    <recommendedName>
        <fullName evidence="2">Reverse transcriptase zinc-binding domain-containing protein</fullName>
    </recommendedName>
</protein>
<proteinExistence type="predicted"/>
<gene>
    <name evidence="1" type="ORF">Tci_004699</name>
</gene>
<dbReference type="AlphaFoldDB" id="A0A6L2J740"/>
<name>A0A6L2J740_TANCI</name>
<evidence type="ECO:0000313" key="1">
    <source>
        <dbReference type="EMBL" id="GEU32721.1"/>
    </source>
</evidence>
<evidence type="ECO:0008006" key="2">
    <source>
        <dbReference type="Google" id="ProtNLM"/>
    </source>
</evidence>
<dbReference type="EMBL" id="BKCJ010000384">
    <property type="protein sequence ID" value="GEU32721.1"/>
    <property type="molecule type" value="Genomic_DNA"/>
</dbReference>
<comment type="caution">
    <text evidence="1">The sequence shown here is derived from an EMBL/GenBank/DDBJ whole genome shotgun (WGS) entry which is preliminary data.</text>
</comment>